<evidence type="ECO:0000313" key="9">
    <source>
        <dbReference type="EMBL" id="QCD36261.1"/>
    </source>
</evidence>
<reference evidence="9 10" key="1">
    <citation type="submission" date="2019-02" db="EMBL/GenBank/DDBJ databases">
        <title>Isolation and identification of novel species under the genus Muribaculum.</title>
        <authorList>
            <person name="Miyake S."/>
            <person name="Ding Y."/>
            <person name="Low A."/>
            <person name="Soh M."/>
            <person name="Seedorf H."/>
        </authorList>
    </citation>
    <scope>NUCLEOTIDE SEQUENCE [LARGE SCALE GENOMIC DNA]</scope>
    <source>
        <strain evidence="9 10">TLL-A4</strain>
    </source>
</reference>
<dbReference type="GO" id="GO:0030170">
    <property type="term" value="F:pyridoxal phosphate binding"/>
    <property type="evidence" value="ECO:0007669"/>
    <property type="project" value="UniProtKB-UniRule"/>
</dbReference>
<evidence type="ECO:0000256" key="3">
    <source>
        <dbReference type="ARBA" id="ARBA00022898"/>
    </source>
</evidence>
<dbReference type="InterPro" id="IPR011079">
    <property type="entry name" value="Ala_racemase_C"/>
</dbReference>
<dbReference type="EMBL" id="CP039393">
    <property type="protein sequence ID" value="QCD36261.1"/>
    <property type="molecule type" value="Genomic_DNA"/>
</dbReference>
<dbReference type="PANTHER" id="PTHR30511:SF0">
    <property type="entry name" value="ALANINE RACEMASE, CATABOLIC-RELATED"/>
    <property type="match status" value="1"/>
</dbReference>
<dbReference type="RefSeq" id="WP_136410737.1">
    <property type="nucleotide sequence ID" value="NZ_CP039393.1"/>
</dbReference>
<dbReference type="KEGG" id="mgod:E7746_10410"/>
<dbReference type="CDD" id="cd00430">
    <property type="entry name" value="PLPDE_III_AR"/>
    <property type="match status" value="1"/>
</dbReference>
<dbReference type="Gene3D" id="3.40.1390.10">
    <property type="entry name" value="MurE/MurF, N-terminal domain"/>
    <property type="match status" value="1"/>
</dbReference>
<dbReference type="FunFam" id="3.20.20.10:FF:000002">
    <property type="entry name" value="Alanine racemase"/>
    <property type="match status" value="1"/>
</dbReference>
<keyword evidence="4 5" id="KW-0413">Isomerase</keyword>
<dbReference type="InterPro" id="IPR036615">
    <property type="entry name" value="Mur_ligase_C_dom_sf"/>
</dbReference>
<evidence type="ECO:0000256" key="1">
    <source>
        <dbReference type="ARBA" id="ARBA00000316"/>
    </source>
</evidence>
<feature type="active site" description="Proton acceptor; specific for D-alanine" evidence="5">
    <location>
        <position position="491"/>
    </location>
</feature>
<evidence type="ECO:0000313" key="10">
    <source>
        <dbReference type="Proteomes" id="UP000297031"/>
    </source>
</evidence>
<dbReference type="Gene3D" id="2.40.37.10">
    <property type="entry name" value="Lyase, Ornithine Decarboxylase, Chain A, domain 1"/>
    <property type="match status" value="1"/>
</dbReference>
<protein>
    <recommendedName>
        <fullName evidence="5">Alanine racemase</fullName>
        <ecNumber evidence="5">5.1.1.1</ecNumber>
    </recommendedName>
</protein>
<dbReference type="SUPFAM" id="SSF53623">
    <property type="entry name" value="MurD-like peptide ligases, catalytic domain"/>
    <property type="match status" value="1"/>
</dbReference>
<dbReference type="GO" id="GO:0005524">
    <property type="term" value="F:ATP binding"/>
    <property type="evidence" value="ECO:0007669"/>
    <property type="project" value="InterPro"/>
</dbReference>
<dbReference type="GO" id="GO:0005829">
    <property type="term" value="C:cytosol"/>
    <property type="evidence" value="ECO:0007669"/>
    <property type="project" value="TreeGrafter"/>
</dbReference>
<dbReference type="HAMAP" id="MF_01201">
    <property type="entry name" value="Ala_racemase"/>
    <property type="match status" value="1"/>
</dbReference>
<dbReference type="Gene3D" id="3.20.20.10">
    <property type="entry name" value="Alanine racemase"/>
    <property type="match status" value="1"/>
</dbReference>
<dbReference type="SUPFAM" id="SSF51419">
    <property type="entry name" value="PLP-binding barrel"/>
    <property type="match status" value="1"/>
</dbReference>
<dbReference type="InterPro" id="IPR029066">
    <property type="entry name" value="PLP-binding_barrel"/>
</dbReference>
<evidence type="ECO:0000256" key="7">
    <source>
        <dbReference type="PIRSR" id="PIRSR600821-52"/>
    </source>
</evidence>
<dbReference type="GO" id="GO:0030632">
    <property type="term" value="P:D-alanine biosynthetic process"/>
    <property type="evidence" value="ECO:0007669"/>
    <property type="project" value="UniProtKB-UniRule"/>
</dbReference>
<dbReference type="GO" id="GO:0016881">
    <property type="term" value="F:acid-amino acid ligase activity"/>
    <property type="evidence" value="ECO:0007669"/>
    <property type="project" value="InterPro"/>
</dbReference>
<dbReference type="InterPro" id="IPR001608">
    <property type="entry name" value="Ala_racemase_N"/>
</dbReference>
<sequence length="823" mass="92238">MKYSISRISAELGIDRVSCPDYEVSLLLTDSRSLIYPSESLFFALRTSNNDGHRYIEELYGKGVRNFVVERVPDSLKDAADVNFLVVDDVKSALQTIACRHRDRFDVPVIGITGSRGKTTIKEWLYQLLQSDFRIVRSPRSFNSQIGVPLSVWEMNDDIDLGIFEAGISMPGEMQSLQRMIKPTIGILTNVGGEHAEGFESMLEKCREKAGLFVDCDRLIYCDDDPLVKKVMDEEFGDKERCAWSFKDSGCRLYVKHVEKGDGSTVIDYVYDNRSNSVTIPFTADSDIENAIHCIAVMSLLGVSDEVIAERMSRLTPVGTRLNVMEGVNNCMLICDAYTSDYHSLNPALAFMGRRMTADRTSTVILSDVMHEDMNSDALYRSIAELLQNRHIDRVIGIGPEISRHASCFGGDAKFYRSTDEFLSETTTSDFDHELVLIKGAGDFRFDRIVDILEARQHETVLEVNLDAVVHNFNNFRAQVRPATGIVAMVKASGYGAGSYELAKTLQSQGAAYLAVAVLDEGVDLRKAGITMPIMVLNPRVVNYKSLFNYRLEPEIYSFDILNEIICEGRRYSITDYPVHIKLDTGMHRLGFLESDMTELVRVLKSQNVIKPRSVFSHLAAADCPELDDYTRGQFEYFARCCEQLQGAFDYHILRHILNSTGITRFPEYQYDMVRLGICLYGIPTLTDGSQGDLKPVSSMHTAIISIKEWEAGTTIGYSCKGVLHRKSRIATIPIGYADGLDRHLGNGRMSVWINGHRCPTVGNICMDICMIDVTDASCAVGDQVEIFGNNISVMEIADVLGTIPYEVLTSVSSRVKRVYYRE</sequence>
<feature type="active site" description="Proton acceptor; specific for L-alanine" evidence="5">
    <location>
        <position position="718"/>
    </location>
</feature>
<dbReference type="InterPro" id="IPR009006">
    <property type="entry name" value="Ala_racemase/Decarboxylase_C"/>
</dbReference>
<name>A0A4P7VP88_9BACT</name>
<dbReference type="EC" id="5.1.1.1" evidence="5"/>
<evidence type="ECO:0000256" key="4">
    <source>
        <dbReference type="ARBA" id="ARBA00023235"/>
    </source>
</evidence>
<evidence type="ECO:0000259" key="8">
    <source>
        <dbReference type="SMART" id="SM01005"/>
    </source>
</evidence>
<dbReference type="Proteomes" id="UP000297031">
    <property type="component" value="Chromosome"/>
</dbReference>
<feature type="binding site" evidence="5 7">
    <location>
        <position position="767"/>
    </location>
    <ligand>
        <name>substrate</name>
    </ligand>
</feature>
<dbReference type="Gene3D" id="3.90.190.20">
    <property type="entry name" value="Mur ligase, C-terminal domain"/>
    <property type="match status" value="1"/>
</dbReference>
<dbReference type="Pfam" id="PF01168">
    <property type="entry name" value="Ala_racemase_N"/>
    <property type="match status" value="1"/>
</dbReference>
<feature type="domain" description="Alanine racemase C-terminal" evidence="8">
    <location>
        <begin position="697"/>
        <end position="821"/>
    </location>
</feature>
<dbReference type="GO" id="GO:0008784">
    <property type="term" value="F:alanine racemase activity"/>
    <property type="evidence" value="ECO:0007669"/>
    <property type="project" value="UniProtKB-UniRule"/>
</dbReference>
<comment type="catalytic activity">
    <reaction evidence="1 5">
        <text>L-alanine = D-alanine</text>
        <dbReference type="Rhea" id="RHEA:20249"/>
        <dbReference type="ChEBI" id="CHEBI:57416"/>
        <dbReference type="ChEBI" id="CHEBI:57972"/>
        <dbReference type="EC" id="5.1.1.1"/>
    </reaction>
</comment>
<dbReference type="NCBIfam" id="TIGR00492">
    <property type="entry name" value="alr"/>
    <property type="match status" value="1"/>
</dbReference>
<dbReference type="Pfam" id="PF00842">
    <property type="entry name" value="Ala_racemase_C"/>
    <property type="match status" value="1"/>
</dbReference>
<comment type="cofactor">
    <cofactor evidence="2 5 6">
        <name>pyridoxal 5'-phosphate</name>
        <dbReference type="ChEBI" id="CHEBI:597326"/>
    </cofactor>
</comment>
<dbReference type="AlphaFoldDB" id="A0A4P7VP88"/>
<dbReference type="UniPathway" id="UPA00042">
    <property type="reaction ID" value="UER00497"/>
</dbReference>
<keyword evidence="10" id="KW-1185">Reference proteome</keyword>
<dbReference type="PANTHER" id="PTHR30511">
    <property type="entry name" value="ALANINE RACEMASE"/>
    <property type="match status" value="1"/>
</dbReference>
<dbReference type="InterPro" id="IPR000821">
    <property type="entry name" value="Ala_racemase"/>
</dbReference>
<dbReference type="SUPFAM" id="SSF53244">
    <property type="entry name" value="MurD-like peptide ligases, peptide-binding domain"/>
    <property type="match status" value="1"/>
</dbReference>
<feature type="modified residue" description="N6-(pyridoxal phosphate)lysine" evidence="5 6">
    <location>
        <position position="491"/>
    </location>
</feature>
<evidence type="ECO:0000256" key="2">
    <source>
        <dbReference type="ARBA" id="ARBA00001933"/>
    </source>
</evidence>
<proteinExistence type="inferred from homology"/>
<comment type="function">
    <text evidence="5">Catalyzes the interconversion of L-alanine and D-alanine. May also act on other amino acids.</text>
</comment>
<comment type="similarity">
    <text evidence="5">Belongs to the alanine racemase family.</text>
</comment>
<feature type="binding site" evidence="5 7">
    <location>
        <position position="589"/>
    </location>
    <ligand>
        <name>substrate</name>
    </ligand>
</feature>
<dbReference type="NCBIfam" id="NF008897">
    <property type="entry name" value="PRK11930.1"/>
    <property type="match status" value="1"/>
</dbReference>
<dbReference type="SMART" id="SM01005">
    <property type="entry name" value="Ala_racemase_C"/>
    <property type="match status" value="1"/>
</dbReference>
<dbReference type="Pfam" id="PF08245">
    <property type="entry name" value="Mur_ligase_M"/>
    <property type="match status" value="1"/>
</dbReference>
<dbReference type="PRINTS" id="PR00992">
    <property type="entry name" value="ALARACEMASE"/>
</dbReference>
<organism evidence="9 10">
    <name type="scientific">Muribaculum gordoncarteri</name>
    <dbReference type="NCBI Taxonomy" id="2530390"/>
    <lineage>
        <taxon>Bacteria</taxon>
        <taxon>Pseudomonadati</taxon>
        <taxon>Bacteroidota</taxon>
        <taxon>Bacteroidia</taxon>
        <taxon>Bacteroidales</taxon>
        <taxon>Muribaculaceae</taxon>
        <taxon>Muribaculum</taxon>
    </lineage>
</organism>
<dbReference type="SUPFAM" id="SSF63418">
    <property type="entry name" value="MurE/MurF N-terminal domain"/>
    <property type="match status" value="1"/>
</dbReference>
<dbReference type="OrthoDB" id="9801978at2"/>
<dbReference type="InterPro" id="IPR035911">
    <property type="entry name" value="MurE/MurF_N"/>
</dbReference>
<accession>A0A4P7VP88</accession>
<evidence type="ECO:0000256" key="5">
    <source>
        <dbReference type="HAMAP-Rule" id="MF_01201"/>
    </source>
</evidence>
<dbReference type="InterPro" id="IPR013221">
    <property type="entry name" value="Mur_ligase_cen"/>
</dbReference>
<dbReference type="InterPro" id="IPR036565">
    <property type="entry name" value="Mur-like_cat_sf"/>
</dbReference>
<gene>
    <name evidence="9" type="ORF">E7746_10410</name>
</gene>
<dbReference type="SUPFAM" id="SSF50621">
    <property type="entry name" value="Alanine racemase C-terminal domain-like"/>
    <property type="match status" value="1"/>
</dbReference>
<dbReference type="Gene3D" id="3.40.1190.10">
    <property type="entry name" value="Mur-like, catalytic domain"/>
    <property type="match status" value="1"/>
</dbReference>
<evidence type="ECO:0000256" key="6">
    <source>
        <dbReference type="PIRSR" id="PIRSR600821-50"/>
    </source>
</evidence>
<keyword evidence="9" id="KW-0436">Ligase</keyword>
<comment type="pathway">
    <text evidence="5">Amino-acid biosynthesis; D-alanine biosynthesis; D-alanine from L-alanine: step 1/1.</text>
</comment>
<keyword evidence="3 5" id="KW-0663">Pyridoxal phosphate</keyword>